<accession>A0A8R1YAS1</accession>
<dbReference type="Proteomes" id="UP000005239">
    <property type="component" value="Unassembled WGS sequence"/>
</dbReference>
<accession>A0A2A6B5U4</accession>
<name>A0A2A6B5U4_PRIPA</name>
<dbReference type="EnsemblMetazoa" id="PPA06176.1">
    <property type="protein sequence ID" value="PPA06176.1"/>
    <property type="gene ID" value="WBGene00095730"/>
</dbReference>
<sequence>MAPPTADESSHLKQLPGATTGRAALSGGRGSVRALDGTPERVKLRKSNVTDLTPVRFEGRQISYAEYYQKKTGYKCNCTLPVYIDERGRLFSIEELFI</sequence>
<evidence type="ECO:0000313" key="2">
    <source>
        <dbReference type="Proteomes" id="UP000005239"/>
    </source>
</evidence>
<keyword evidence="2" id="KW-1185">Reference proteome</keyword>
<reference evidence="2" key="1">
    <citation type="journal article" date="2008" name="Nat. Genet.">
        <title>The Pristionchus pacificus genome provides a unique perspective on nematode lifestyle and parasitism.</title>
        <authorList>
            <person name="Dieterich C."/>
            <person name="Clifton S.W."/>
            <person name="Schuster L.N."/>
            <person name="Chinwalla A."/>
            <person name="Delehaunty K."/>
            <person name="Dinkelacker I."/>
            <person name="Fulton L."/>
            <person name="Fulton R."/>
            <person name="Godfrey J."/>
            <person name="Minx P."/>
            <person name="Mitreva M."/>
            <person name="Roeseler W."/>
            <person name="Tian H."/>
            <person name="Witte H."/>
            <person name="Yang S.P."/>
            <person name="Wilson R.K."/>
            <person name="Sommer R.J."/>
        </authorList>
    </citation>
    <scope>NUCLEOTIDE SEQUENCE [LARGE SCALE GENOMIC DNA]</scope>
    <source>
        <strain evidence="2">PS312</strain>
    </source>
</reference>
<dbReference type="AlphaFoldDB" id="A0A2A6B5U4"/>
<evidence type="ECO:0000313" key="1">
    <source>
        <dbReference type="EnsemblMetazoa" id="PPA06176.1"/>
    </source>
</evidence>
<organism evidence="1 2">
    <name type="scientific">Pristionchus pacificus</name>
    <name type="common">Parasitic nematode worm</name>
    <dbReference type="NCBI Taxonomy" id="54126"/>
    <lineage>
        <taxon>Eukaryota</taxon>
        <taxon>Metazoa</taxon>
        <taxon>Ecdysozoa</taxon>
        <taxon>Nematoda</taxon>
        <taxon>Chromadorea</taxon>
        <taxon>Rhabditida</taxon>
        <taxon>Rhabditina</taxon>
        <taxon>Diplogasteromorpha</taxon>
        <taxon>Diplogasteroidea</taxon>
        <taxon>Neodiplogasteridae</taxon>
        <taxon>Pristionchus</taxon>
    </lineage>
</organism>
<proteinExistence type="predicted"/>
<reference evidence="1" key="2">
    <citation type="submission" date="2022-06" db="UniProtKB">
        <authorList>
            <consortium name="EnsemblMetazoa"/>
        </authorList>
    </citation>
    <scope>IDENTIFICATION</scope>
    <source>
        <strain evidence="1">PS312</strain>
    </source>
</reference>
<gene>
    <name evidence="1" type="primary">WBGene00095730</name>
</gene>
<protein>
    <submittedName>
        <fullName evidence="1">Uncharacterized protein</fullName>
    </submittedName>
</protein>